<gene>
    <name evidence="3" type="ORF">GCM10009843_23700</name>
</gene>
<evidence type="ECO:0000256" key="2">
    <source>
        <dbReference type="SAM" id="Phobius"/>
    </source>
</evidence>
<comment type="caution">
    <text evidence="3">The sequence shown here is derived from an EMBL/GenBank/DDBJ whole genome shotgun (WGS) entry which is preliminary data.</text>
</comment>
<dbReference type="RefSeq" id="WP_344303930.1">
    <property type="nucleotide sequence ID" value="NZ_BAAAQQ010000011.1"/>
</dbReference>
<protein>
    <recommendedName>
        <fullName evidence="5">DUF3105 domain-containing protein</fullName>
    </recommendedName>
</protein>
<keyword evidence="4" id="KW-1185">Reference proteome</keyword>
<evidence type="ECO:0000256" key="1">
    <source>
        <dbReference type="SAM" id="MobiDB-lite"/>
    </source>
</evidence>
<dbReference type="Pfam" id="PF11303">
    <property type="entry name" value="DUF3105"/>
    <property type="match status" value="1"/>
</dbReference>
<feature type="region of interest" description="Disordered" evidence="1">
    <location>
        <begin position="78"/>
        <end position="97"/>
    </location>
</feature>
<dbReference type="Proteomes" id="UP001500575">
    <property type="component" value="Unassembled WGS sequence"/>
</dbReference>
<keyword evidence="2" id="KW-1133">Transmembrane helix</keyword>
<dbReference type="EMBL" id="BAAAQQ010000011">
    <property type="protein sequence ID" value="GAA2125719.1"/>
    <property type="molecule type" value="Genomic_DNA"/>
</dbReference>
<reference evidence="3 4" key="1">
    <citation type="journal article" date="2019" name="Int. J. Syst. Evol. Microbiol.">
        <title>The Global Catalogue of Microorganisms (GCM) 10K type strain sequencing project: providing services to taxonomists for standard genome sequencing and annotation.</title>
        <authorList>
            <consortium name="The Broad Institute Genomics Platform"/>
            <consortium name="The Broad Institute Genome Sequencing Center for Infectious Disease"/>
            <person name="Wu L."/>
            <person name="Ma J."/>
        </authorList>
    </citation>
    <scope>NUCLEOTIDE SEQUENCE [LARGE SCALE GENOMIC DNA]</scope>
    <source>
        <strain evidence="3 4">JCM 16021</strain>
    </source>
</reference>
<accession>A0ABN2YE22</accession>
<evidence type="ECO:0000313" key="3">
    <source>
        <dbReference type="EMBL" id="GAA2125719.1"/>
    </source>
</evidence>
<name>A0ABN2YE22_9ACTN</name>
<evidence type="ECO:0008006" key="5">
    <source>
        <dbReference type="Google" id="ProtNLM"/>
    </source>
</evidence>
<feature type="transmembrane region" description="Helical" evidence="2">
    <location>
        <begin position="34"/>
        <end position="54"/>
    </location>
</feature>
<sequence>MAKSTRTEKTERQAKVDKMLAQQRSAERSRGFRIVGVCIVIALLIIGAAAYGPVKQWWTQRNLPPLEDIGAAASVCEDPTTAPAEGNQDHVSPGTPITLTGNPPAFGQHFDTWEPMDRKFYTTKDRPDIGYLIHNLEHGFTILWYDETAADDGDMVSDIRAIAQKFQGDDGNLRNKFKAVPWTSDDGDAFPDGQHIALTHWSVGGTGDAATGEQVGVTMYCSAPSGAAVEQFMKDYPYVDSPEPNAV</sequence>
<keyword evidence="2" id="KW-0812">Transmembrane</keyword>
<evidence type="ECO:0000313" key="4">
    <source>
        <dbReference type="Proteomes" id="UP001500575"/>
    </source>
</evidence>
<organism evidence="3 4">
    <name type="scientific">Nocardioides bigeumensis</name>
    <dbReference type="NCBI Taxonomy" id="433657"/>
    <lineage>
        <taxon>Bacteria</taxon>
        <taxon>Bacillati</taxon>
        <taxon>Actinomycetota</taxon>
        <taxon>Actinomycetes</taxon>
        <taxon>Propionibacteriales</taxon>
        <taxon>Nocardioidaceae</taxon>
        <taxon>Nocardioides</taxon>
    </lineage>
</organism>
<dbReference type="InterPro" id="IPR021454">
    <property type="entry name" value="DUF3105"/>
</dbReference>
<keyword evidence="2" id="KW-0472">Membrane</keyword>
<proteinExistence type="predicted"/>